<comment type="similarity">
    <text evidence="3">Belongs to the P-Pant transferase superfamily. EntD family.</text>
</comment>
<evidence type="ECO:0000313" key="16">
    <source>
        <dbReference type="EMBL" id="ORM69479.1"/>
    </source>
</evidence>
<dbReference type="SUPFAM" id="SSF56214">
    <property type="entry name" value="4'-phosphopantetheinyl transferase"/>
    <property type="match status" value="1"/>
</dbReference>
<sequence>MFPSETALALPSSSFITAAALWQNPVAIAWCHFDQQQWHQDLHHQWQLPLPLTLQSAVIKRKAEHLASRWLAQQMLSTFEMPDFVLRNAPDRSPLWPAGIQASLSHSQQMAVVAATQHPSCIGIDVEQVMAEHTAQETVELLMNNAERRLLETLSLPFSLAATLLFSLKESLYKALWPQLHQPMDFLQAELIELNVTQGRAALRLTQDFSASFNTHTVLQAEFWQNADRVITLVTHPLSDNKKPAQK</sequence>
<evidence type="ECO:0000256" key="5">
    <source>
        <dbReference type="ARBA" id="ARBA00019087"/>
    </source>
</evidence>
<feature type="domain" description="4'-phosphopantetheinyl transferase N-terminal" evidence="15">
    <location>
        <begin position="54"/>
        <end position="115"/>
    </location>
</feature>
<dbReference type="RefSeq" id="WP_084934640.1">
    <property type="nucleotide sequence ID" value="NZ_MLFR01000009.1"/>
</dbReference>
<evidence type="ECO:0000256" key="12">
    <source>
        <dbReference type="PIRSR" id="PIRSR603542-1"/>
    </source>
</evidence>
<comment type="caution">
    <text evidence="16">The sequence shown here is derived from an EMBL/GenBank/DDBJ whole genome shotgun (WGS) entry which is preliminary data.</text>
</comment>
<comment type="catalytic activity">
    <reaction evidence="10">
        <text>apo-[aryl-carrier protein] + CoA = holo-[aryl-carrier protein] + adenosine 3',5'-bisphosphate + H(+)</text>
        <dbReference type="Rhea" id="RHEA:48404"/>
        <dbReference type="Rhea" id="RHEA-COMP:15903"/>
        <dbReference type="Rhea" id="RHEA-COMP:17557"/>
        <dbReference type="ChEBI" id="CHEBI:15378"/>
        <dbReference type="ChEBI" id="CHEBI:29999"/>
        <dbReference type="ChEBI" id="CHEBI:57287"/>
        <dbReference type="ChEBI" id="CHEBI:58343"/>
        <dbReference type="ChEBI" id="CHEBI:64479"/>
    </reaction>
</comment>
<comment type="pathway">
    <text evidence="2">Siderophore biosynthesis; enterobactin biosynthesis.</text>
</comment>
<evidence type="ECO:0000256" key="13">
    <source>
        <dbReference type="PIRSR" id="PIRSR603542-2"/>
    </source>
</evidence>
<dbReference type="Gene3D" id="3.90.470.20">
    <property type="entry name" value="4'-phosphopantetheinyl transferase domain"/>
    <property type="match status" value="1"/>
</dbReference>
<comment type="function">
    <text evidence="1">Involved in the biosynthesis of the siderophore enterobactin (enterochelin), which is a macrocyclic trimeric lactone of N-(2,3-dihydroxybenzoyl)-serine. The serine trilactone serves as a scaffolding for the three catechol functionalities that provide hexadentate coordination for the tightly ligated iron(2+) atoms. Plays an essential role in the assembly of the enterobactin by catalyzing the transfer of the 4'-phosphopantetheine (Ppant) moiety from coenzyme A to the apo-domains of both EntB (ArCP domain) and EntF (PCP domain) to yield their holo-forms which make them competent for the activation of 2,3-dihydroxybenzoate (DHB) and L-serine, respectively.</text>
</comment>
<feature type="binding site" evidence="13">
    <location>
        <position position="125"/>
    </location>
    <ligand>
        <name>Mg(2+)</name>
        <dbReference type="ChEBI" id="CHEBI:18420"/>
    </ligand>
</feature>
<keyword evidence="13" id="KW-0479">Metal-binding</keyword>
<dbReference type="InterPro" id="IPR003542">
    <property type="entry name" value="Enbac_synth_compD-like"/>
</dbReference>
<organism evidence="16 17">
    <name type="scientific">Pantoea rwandensis</name>
    <dbReference type="NCBI Taxonomy" id="1076550"/>
    <lineage>
        <taxon>Bacteria</taxon>
        <taxon>Pseudomonadati</taxon>
        <taxon>Pseudomonadota</taxon>
        <taxon>Gammaproteobacteria</taxon>
        <taxon>Enterobacterales</taxon>
        <taxon>Erwiniaceae</taxon>
        <taxon>Pantoea</taxon>
    </lineage>
</organism>
<evidence type="ECO:0000256" key="9">
    <source>
        <dbReference type="ARBA" id="ARBA00031996"/>
    </source>
</evidence>
<dbReference type="PANTHER" id="PTHR38096:SF1">
    <property type="entry name" value="ENTEROBACTIN SYNTHASE COMPONENT D"/>
    <property type="match status" value="1"/>
</dbReference>
<dbReference type="GO" id="GO:0008897">
    <property type="term" value="F:holo-[acyl-carrier-protein] synthase activity"/>
    <property type="evidence" value="ECO:0007669"/>
    <property type="project" value="InterPro"/>
</dbReference>
<feature type="binding site" evidence="12">
    <location>
        <position position="61"/>
    </location>
    <ligand>
        <name>CoA</name>
        <dbReference type="ChEBI" id="CHEBI:57287"/>
    </ligand>
</feature>
<protein>
    <recommendedName>
        <fullName evidence="5">Enterobactin synthase component D</fullName>
    </recommendedName>
    <alternativeName>
        <fullName evidence="8">4'-phosphopantetheinyl transferase EntD</fullName>
    </alternativeName>
    <alternativeName>
        <fullName evidence="9">Enterochelin synthase D</fullName>
    </alternativeName>
</protein>
<dbReference type="OrthoDB" id="8210607at2"/>
<gene>
    <name evidence="16" type="ORF">HA51_11365</name>
</gene>
<dbReference type="PRINTS" id="PR01399">
    <property type="entry name" value="ENTSNTHTASED"/>
</dbReference>
<keyword evidence="6 16" id="KW-0808">Transferase</keyword>
<dbReference type="GO" id="GO:0000287">
    <property type="term" value="F:magnesium ion binding"/>
    <property type="evidence" value="ECO:0007669"/>
    <property type="project" value="InterPro"/>
</dbReference>
<feature type="binding site" evidence="13">
    <location>
        <position position="127"/>
    </location>
    <ligand>
        <name>Mg(2+)</name>
        <dbReference type="ChEBI" id="CHEBI:18420"/>
    </ligand>
</feature>
<evidence type="ECO:0000313" key="17">
    <source>
        <dbReference type="Proteomes" id="UP000193558"/>
    </source>
</evidence>
<dbReference type="Proteomes" id="UP000193558">
    <property type="component" value="Unassembled WGS sequence"/>
</dbReference>
<feature type="binding site" evidence="12">
    <location>
        <position position="69"/>
    </location>
    <ligand>
        <name>CoA</name>
        <dbReference type="ChEBI" id="CHEBI:57287"/>
    </ligand>
</feature>
<dbReference type="InterPro" id="IPR041354">
    <property type="entry name" value="4PPT_N"/>
</dbReference>
<dbReference type="EMBL" id="MLFR01000009">
    <property type="protein sequence ID" value="ORM69479.1"/>
    <property type="molecule type" value="Genomic_DNA"/>
</dbReference>
<dbReference type="UniPathway" id="UPA00017"/>
<name>A0A1X1CYF3_9GAMM</name>
<evidence type="ECO:0000256" key="3">
    <source>
        <dbReference type="ARBA" id="ARBA00008342"/>
    </source>
</evidence>
<evidence type="ECO:0000256" key="4">
    <source>
        <dbReference type="ARBA" id="ARBA00011503"/>
    </source>
</evidence>
<evidence type="ECO:0000256" key="1">
    <source>
        <dbReference type="ARBA" id="ARBA00003937"/>
    </source>
</evidence>
<dbReference type="Pfam" id="PF01648">
    <property type="entry name" value="ACPS"/>
    <property type="match status" value="1"/>
</dbReference>
<comment type="cofactor">
    <cofactor evidence="13">
        <name>Mg(2+)</name>
        <dbReference type="ChEBI" id="CHEBI:18420"/>
    </cofactor>
</comment>
<evidence type="ECO:0000259" key="14">
    <source>
        <dbReference type="Pfam" id="PF01648"/>
    </source>
</evidence>
<feature type="binding site" evidence="12">
    <location>
        <begin position="105"/>
        <end position="106"/>
    </location>
    <ligand>
        <name>CoA</name>
        <dbReference type="ChEBI" id="CHEBI:57287"/>
    </ligand>
</feature>
<feature type="binding site" evidence="12">
    <location>
        <position position="174"/>
    </location>
    <ligand>
        <name>CoA</name>
        <dbReference type="ChEBI" id="CHEBI:57287"/>
    </ligand>
</feature>
<dbReference type="GO" id="GO:0009239">
    <property type="term" value="P:enterobactin biosynthetic process"/>
    <property type="evidence" value="ECO:0007669"/>
    <property type="project" value="UniProtKB-UniPathway"/>
</dbReference>
<dbReference type="GO" id="GO:0005886">
    <property type="term" value="C:plasma membrane"/>
    <property type="evidence" value="ECO:0007669"/>
    <property type="project" value="TreeGrafter"/>
</dbReference>
<keyword evidence="7" id="KW-0259">Enterobactin biosynthesis</keyword>
<proteinExistence type="inferred from homology"/>
<comment type="subunit">
    <text evidence="4">EntB, EntD, EntE, and EntF form a multienzyme complex called enterobactin synthase.</text>
</comment>
<evidence type="ECO:0000256" key="10">
    <source>
        <dbReference type="ARBA" id="ARBA00049176"/>
    </source>
</evidence>
<dbReference type="PANTHER" id="PTHR38096">
    <property type="entry name" value="ENTEROBACTIN SYNTHASE COMPONENT D"/>
    <property type="match status" value="1"/>
</dbReference>
<dbReference type="AlphaFoldDB" id="A0A1X1CYF3"/>
<evidence type="ECO:0000259" key="15">
    <source>
        <dbReference type="Pfam" id="PF17837"/>
    </source>
</evidence>
<reference evidence="16 17" key="1">
    <citation type="journal article" date="2017" name="Antonie Van Leeuwenhoek">
        <title>Phylogenomic resolution of the bacterial genus Pantoea and its relationship with Erwinia and Tatumella.</title>
        <authorList>
            <person name="Palmer M."/>
            <person name="Steenkamp E.T."/>
            <person name="Coetzee M.P."/>
            <person name="Chan W.Y."/>
            <person name="van Zyl E."/>
            <person name="De Maayer P."/>
            <person name="Coutinho T.A."/>
            <person name="Blom J."/>
            <person name="Smits T.H."/>
            <person name="Duffy B."/>
            <person name="Venter S.N."/>
        </authorList>
    </citation>
    <scope>NUCLEOTIDE SEQUENCE [LARGE SCALE GENOMIC DNA]</scope>
    <source>
        <strain evidence="16 17">LMG 26275</strain>
    </source>
</reference>
<evidence type="ECO:0000256" key="6">
    <source>
        <dbReference type="ARBA" id="ARBA00022679"/>
    </source>
</evidence>
<evidence type="ECO:0000256" key="11">
    <source>
        <dbReference type="ARBA" id="ARBA00049191"/>
    </source>
</evidence>
<comment type="catalytic activity">
    <reaction evidence="11">
        <text>apo-[peptidyl-carrier protein] + CoA = holo-[peptidyl-carrier protein] + adenosine 3',5'-bisphosphate + H(+)</text>
        <dbReference type="Rhea" id="RHEA:46228"/>
        <dbReference type="Rhea" id="RHEA-COMP:11479"/>
        <dbReference type="Rhea" id="RHEA-COMP:11480"/>
        <dbReference type="ChEBI" id="CHEBI:15378"/>
        <dbReference type="ChEBI" id="CHEBI:29999"/>
        <dbReference type="ChEBI" id="CHEBI:57287"/>
        <dbReference type="ChEBI" id="CHEBI:58343"/>
        <dbReference type="ChEBI" id="CHEBI:64479"/>
    </reaction>
</comment>
<dbReference type="Pfam" id="PF17837">
    <property type="entry name" value="4PPT_N"/>
    <property type="match status" value="1"/>
</dbReference>
<evidence type="ECO:0000256" key="8">
    <source>
        <dbReference type="ARBA" id="ARBA00029894"/>
    </source>
</evidence>
<dbReference type="InterPro" id="IPR008278">
    <property type="entry name" value="4-PPantetheinyl_Trfase_dom"/>
</dbReference>
<accession>A0A1X1CYF3</accession>
<dbReference type="InterPro" id="IPR037143">
    <property type="entry name" value="4-PPantetheinyl_Trfase_dom_sf"/>
</dbReference>
<feature type="domain" description="4'-phosphopantetheinyl transferase" evidence="14">
    <location>
        <begin position="122"/>
        <end position="216"/>
    </location>
</feature>
<feature type="binding site" evidence="12">
    <location>
        <position position="170"/>
    </location>
    <ligand>
        <name>CoA</name>
        <dbReference type="ChEBI" id="CHEBI:57287"/>
    </ligand>
</feature>
<feature type="binding site" evidence="12">
    <location>
        <position position="125"/>
    </location>
    <ligand>
        <name>CoA</name>
        <dbReference type="ChEBI" id="CHEBI:57287"/>
    </ligand>
</feature>
<evidence type="ECO:0000256" key="7">
    <source>
        <dbReference type="ARBA" id="ARBA00023191"/>
    </source>
</evidence>
<evidence type="ECO:0000256" key="2">
    <source>
        <dbReference type="ARBA" id="ARBA00004993"/>
    </source>
</evidence>
<dbReference type="GO" id="GO:0009366">
    <property type="term" value="C:enterobactin synthetase complex"/>
    <property type="evidence" value="ECO:0007669"/>
    <property type="project" value="InterPro"/>
</dbReference>
<keyword evidence="13" id="KW-0460">Magnesium</keyword>